<dbReference type="OrthoDB" id="2834814at2759"/>
<evidence type="ECO:0000313" key="2">
    <source>
        <dbReference type="EMBL" id="KZW03516.1"/>
    </source>
</evidence>
<dbReference type="InterPro" id="IPR011009">
    <property type="entry name" value="Kinase-like_dom_sf"/>
</dbReference>
<accession>A0A165QF29</accession>
<proteinExistence type="predicted"/>
<dbReference type="Gene3D" id="1.10.510.10">
    <property type="entry name" value="Transferase(Phosphotransferase) domain 1"/>
    <property type="match status" value="1"/>
</dbReference>
<dbReference type="InParanoid" id="A0A165QF29"/>
<feature type="domain" description="Protein kinase" evidence="1">
    <location>
        <begin position="1"/>
        <end position="240"/>
    </location>
</feature>
<dbReference type="GO" id="GO:0005524">
    <property type="term" value="F:ATP binding"/>
    <property type="evidence" value="ECO:0007669"/>
    <property type="project" value="InterPro"/>
</dbReference>
<protein>
    <recommendedName>
        <fullName evidence="1">Protein kinase domain-containing protein</fullName>
    </recommendedName>
</protein>
<organism evidence="2 3">
    <name type="scientific">Exidia glandulosa HHB12029</name>
    <dbReference type="NCBI Taxonomy" id="1314781"/>
    <lineage>
        <taxon>Eukaryota</taxon>
        <taxon>Fungi</taxon>
        <taxon>Dikarya</taxon>
        <taxon>Basidiomycota</taxon>
        <taxon>Agaricomycotina</taxon>
        <taxon>Agaricomycetes</taxon>
        <taxon>Auriculariales</taxon>
        <taxon>Exidiaceae</taxon>
        <taxon>Exidia</taxon>
    </lineage>
</organism>
<dbReference type="AlphaFoldDB" id="A0A165QF29"/>
<reference evidence="2 3" key="1">
    <citation type="journal article" date="2016" name="Mol. Biol. Evol.">
        <title>Comparative Genomics of Early-Diverging Mushroom-Forming Fungi Provides Insights into the Origins of Lignocellulose Decay Capabilities.</title>
        <authorList>
            <person name="Nagy L.G."/>
            <person name="Riley R."/>
            <person name="Tritt A."/>
            <person name="Adam C."/>
            <person name="Daum C."/>
            <person name="Floudas D."/>
            <person name="Sun H."/>
            <person name="Yadav J.S."/>
            <person name="Pangilinan J."/>
            <person name="Larsson K.H."/>
            <person name="Matsuura K."/>
            <person name="Barry K."/>
            <person name="Labutti K."/>
            <person name="Kuo R."/>
            <person name="Ohm R.A."/>
            <person name="Bhattacharya S.S."/>
            <person name="Shirouzu T."/>
            <person name="Yoshinaga Y."/>
            <person name="Martin F.M."/>
            <person name="Grigoriev I.V."/>
            <person name="Hibbett D.S."/>
        </authorList>
    </citation>
    <scope>NUCLEOTIDE SEQUENCE [LARGE SCALE GENOMIC DNA]</scope>
    <source>
        <strain evidence="2 3">HHB12029</strain>
    </source>
</reference>
<dbReference type="EMBL" id="KV425883">
    <property type="protein sequence ID" value="KZW03516.1"/>
    <property type="molecule type" value="Genomic_DNA"/>
</dbReference>
<dbReference type="STRING" id="1314781.A0A165QF29"/>
<dbReference type="InterPro" id="IPR000719">
    <property type="entry name" value="Prot_kinase_dom"/>
</dbReference>
<dbReference type="PROSITE" id="PS50011">
    <property type="entry name" value="PROTEIN_KINASE_DOM"/>
    <property type="match status" value="1"/>
</dbReference>
<sequence>MKIIGKIQAGRDLHAQVYVASLGDLKVAVKIYQTSWTPPGSISLLSDNAVNLIDQPEASDENLQLFHREHWAYKRMLPIQGVVVPHVHGFFEVSLPHGEPAIALVLEYIPAMHPKSYVTVIGKKNEDGIGRLGSELALAVHAIHSCDVDTLDLSSRNVLLPNDDPASPILIDFAVCTSLRNSVLHLSVPNIVRTLCDIGFSQDIIIQWMRERLTESAVWRELFDVPSDDWDWVEQQMLHH</sequence>
<keyword evidence="3" id="KW-1185">Reference proteome</keyword>
<name>A0A165QF29_EXIGL</name>
<dbReference type="SUPFAM" id="SSF56112">
    <property type="entry name" value="Protein kinase-like (PK-like)"/>
    <property type="match status" value="1"/>
</dbReference>
<dbReference type="GO" id="GO:0004672">
    <property type="term" value="F:protein kinase activity"/>
    <property type="evidence" value="ECO:0007669"/>
    <property type="project" value="InterPro"/>
</dbReference>
<gene>
    <name evidence="2" type="ORF">EXIGLDRAFT_758865</name>
</gene>
<evidence type="ECO:0000259" key="1">
    <source>
        <dbReference type="PROSITE" id="PS50011"/>
    </source>
</evidence>
<evidence type="ECO:0000313" key="3">
    <source>
        <dbReference type="Proteomes" id="UP000077266"/>
    </source>
</evidence>
<dbReference type="Proteomes" id="UP000077266">
    <property type="component" value="Unassembled WGS sequence"/>
</dbReference>